<dbReference type="PANTHER" id="PTHR44757:SF2">
    <property type="entry name" value="BIOFILM ARCHITECTURE MAINTENANCE PROTEIN MBAA"/>
    <property type="match status" value="1"/>
</dbReference>
<dbReference type="InterPro" id="IPR007892">
    <property type="entry name" value="CHASE4"/>
</dbReference>
<sequence length="800" mass="86110">MSVRLNLPEPGYLMYRAANASSSVLWLIGGIGLATLGLVVLSGLWAGAESDAAALERQRSLINQRLHEQVDQVAEAIDQVSSGYMALLSSQVSRVPSPVSSGDVLASEVAGPESAETISKIVVAVFGYDQAFVVDGNGQLAMRSGPEVEARYRWIRPLLLPLLRERQPGANPARRMSSNNVLANSSESSSRRGSFAELMRLEGRPTIAGIAPINRAEDLSSREPPLTPQDMRYLIAIRFLDGAALDDLSREQGLNGARFARSADPDPNEVAVQIDAGATGEPIGFIVWSPDLPGSRVIGRLLPALLGAALVIAVLFLLLLKRLRTSLIELKLSEANARHLASHDVLTALPNRAYFSAQLEECLAKKPVSDQRSAIALIDLDRFKAVNDRFGHAAGDELIRTAAERMRSIIGPADVLARIGGDEFALLICTSGREENTLGDKCKALVAELSRPFHLRSGEVVAHIGGSAGMTLLPPSGGSASEILRQADVALYEAKNQGRGRSVLFQPDMEEGRDAREALKGELRKLLENSPDSGLGQNGQSASTFGFDENFGKLDLYYQTIHRASDGYKPSGAEALIRWHHPRHGFLAPDEFIPLAEEGGLLELLGRWVLREACSAAASWSPDTFVAVNVSPSQLRVPGFEDVVETVLLETGLPPSRLELEVTESALIEDSRDIAGALRRLRARGVQVSLDDFGTGYSSLSHLMHFGIDRIKIDRSFVALLGARADGAALVSGLLSLARTLSISTTAEGVETEAQRDFLVALGCTDLQGFLFSKPMPLGELQARSEFSQLRSGELGRAQS</sequence>
<feature type="domain" description="GGDEF" evidence="4">
    <location>
        <begin position="371"/>
        <end position="507"/>
    </location>
</feature>
<evidence type="ECO:0000256" key="1">
    <source>
        <dbReference type="SAM" id="MobiDB-lite"/>
    </source>
</evidence>
<name>A0A8J3GKT7_9HYPH</name>
<comment type="caution">
    <text evidence="5">The sequence shown here is derived from an EMBL/GenBank/DDBJ whole genome shotgun (WGS) entry which is preliminary data.</text>
</comment>
<dbReference type="Pfam" id="PF00990">
    <property type="entry name" value="GGDEF"/>
    <property type="match status" value="1"/>
</dbReference>
<dbReference type="Pfam" id="PF00563">
    <property type="entry name" value="EAL"/>
    <property type="match status" value="1"/>
</dbReference>
<proteinExistence type="predicted"/>
<keyword evidence="6" id="KW-1185">Reference proteome</keyword>
<evidence type="ECO:0000313" key="5">
    <source>
        <dbReference type="EMBL" id="GHD13947.1"/>
    </source>
</evidence>
<dbReference type="InterPro" id="IPR035919">
    <property type="entry name" value="EAL_sf"/>
</dbReference>
<dbReference type="InterPro" id="IPR000160">
    <property type="entry name" value="GGDEF_dom"/>
</dbReference>
<dbReference type="Proteomes" id="UP000630142">
    <property type="component" value="Unassembled WGS sequence"/>
</dbReference>
<dbReference type="Gene3D" id="3.30.70.270">
    <property type="match status" value="1"/>
</dbReference>
<dbReference type="Pfam" id="PF05228">
    <property type="entry name" value="CHASE4"/>
    <property type="match status" value="1"/>
</dbReference>
<dbReference type="InterPro" id="IPR052155">
    <property type="entry name" value="Biofilm_reg_signaling"/>
</dbReference>
<reference evidence="5" key="1">
    <citation type="journal article" date="2014" name="Int. J. Syst. Evol. Microbiol.">
        <title>Complete genome sequence of Corynebacterium casei LMG S-19264T (=DSM 44701T), isolated from a smear-ripened cheese.</title>
        <authorList>
            <consortium name="US DOE Joint Genome Institute (JGI-PGF)"/>
            <person name="Walter F."/>
            <person name="Albersmeier A."/>
            <person name="Kalinowski J."/>
            <person name="Ruckert C."/>
        </authorList>
    </citation>
    <scope>NUCLEOTIDE SEQUENCE</scope>
    <source>
        <strain evidence="5">KCTC 42249</strain>
    </source>
</reference>
<dbReference type="CDD" id="cd01949">
    <property type="entry name" value="GGDEF"/>
    <property type="match status" value="1"/>
</dbReference>
<feature type="compositionally biased region" description="Low complexity" evidence="1">
    <location>
        <begin position="177"/>
        <end position="188"/>
    </location>
</feature>
<dbReference type="SMART" id="SM00052">
    <property type="entry name" value="EAL"/>
    <property type="match status" value="1"/>
</dbReference>
<evidence type="ECO:0000259" key="3">
    <source>
        <dbReference type="PROSITE" id="PS50883"/>
    </source>
</evidence>
<feature type="region of interest" description="Disordered" evidence="1">
    <location>
        <begin position="169"/>
        <end position="188"/>
    </location>
</feature>
<dbReference type="SUPFAM" id="SSF141868">
    <property type="entry name" value="EAL domain-like"/>
    <property type="match status" value="1"/>
</dbReference>
<keyword evidence="2" id="KW-0812">Transmembrane</keyword>
<dbReference type="SUPFAM" id="SSF55073">
    <property type="entry name" value="Nucleotide cyclase"/>
    <property type="match status" value="1"/>
</dbReference>
<feature type="domain" description="EAL" evidence="3">
    <location>
        <begin position="536"/>
        <end position="789"/>
    </location>
</feature>
<dbReference type="InterPro" id="IPR029787">
    <property type="entry name" value="Nucleotide_cyclase"/>
</dbReference>
<accession>A0A8J3GKT7</accession>
<feature type="transmembrane region" description="Helical" evidence="2">
    <location>
        <begin position="301"/>
        <end position="320"/>
    </location>
</feature>
<dbReference type="InterPro" id="IPR001633">
    <property type="entry name" value="EAL_dom"/>
</dbReference>
<evidence type="ECO:0000256" key="2">
    <source>
        <dbReference type="SAM" id="Phobius"/>
    </source>
</evidence>
<gene>
    <name evidence="5" type="ORF">GCM10016234_18870</name>
</gene>
<protein>
    <submittedName>
        <fullName evidence="5">Bifunctional diguanylate cyclase/phosphodiesterase</fullName>
    </submittedName>
</protein>
<dbReference type="AlphaFoldDB" id="A0A8J3GKT7"/>
<dbReference type="PANTHER" id="PTHR44757">
    <property type="entry name" value="DIGUANYLATE CYCLASE DGCP"/>
    <property type="match status" value="1"/>
</dbReference>
<dbReference type="SMART" id="SM00267">
    <property type="entry name" value="GGDEF"/>
    <property type="match status" value="1"/>
</dbReference>
<dbReference type="Gene3D" id="3.20.20.450">
    <property type="entry name" value="EAL domain"/>
    <property type="match status" value="1"/>
</dbReference>
<dbReference type="NCBIfam" id="TIGR00254">
    <property type="entry name" value="GGDEF"/>
    <property type="match status" value="1"/>
</dbReference>
<dbReference type="PROSITE" id="PS50887">
    <property type="entry name" value="GGDEF"/>
    <property type="match status" value="1"/>
</dbReference>
<dbReference type="InterPro" id="IPR043128">
    <property type="entry name" value="Rev_trsase/Diguanyl_cyclase"/>
</dbReference>
<evidence type="ECO:0000313" key="6">
    <source>
        <dbReference type="Proteomes" id="UP000630142"/>
    </source>
</evidence>
<evidence type="ECO:0000259" key="4">
    <source>
        <dbReference type="PROSITE" id="PS50887"/>
    </source>
</evidence>
<dbReference type="PROSITE" id="PS50883">
    <property type="entry name" value="EAL"/>
    <property type="match status" value="1"/>
</dbReference>
<feature type="transmembrane region" description="Helical" evidence="2">
    <location>
        <begin position="24"/>
        <end position="48"/>
    </location>
</feature>
<organism evidence="5 6">
    <name type="scientific">Tianweitania populi</name>
    <dbReference type="NCBI Taxonomy" id="1607949"/>
    <lineage>
        <taxon>Bacteria</taxon>
        <taxon>Pseudomonadati</taxon>
        <taxon>Pseudomonadota</taxon>
        <taxon>Alphaproteobacteria</taxon>
        <taxon>Hyphomicrobiales</taxon>
        <taxon>Phyllobacteriaceae</taxon>
        <taxon>Tianweitania</taxon>
    </lineage>
</organism>
<keyword evidence="2" id="KW-1133">Transmembrane helix</keyword>
<dbReference type="EMBL" id="BMZQ01000002">
    <property type="protein sequence ID" value="GHD13947.1"/>
    <property type="molecule type" value="Genomic_DNA"/>
</dbReference>
<keyword evidence="2" id="KW-0472">Membrane</keyword>
<dbReference type="CDD" id="cd01948">
    <property type="entry name" value="EAL"/>
    <property type="match status" value="1"/>
</dbReference>
<reference evidence="5" key="2">
    <citation type="submission" date="2020-09" db="EMBL/GenBank/DDBJ databases">
        <authorList>
            <person name="Sun Q."/>
            <person name="Kim S."/>
        </authorList>
    </citation>
    <scope>NUCLEOTIDE SEQUENCE</scope>
    <source>
        <strain evidence="5">KCTC 42249</strain>
    </source>
</reference>